<keyword evidence="7" id="KW-0378">Hydrolase</keyword>
<comment type="caution">
    <text evidence="15">The sequence shown here is derived from an EMBL/GenBank/DDBJ whole genome shotgun (WGS) entry which is preliminary data.</text>
</comment>
<evidence type="ECO:0000256" key="11">
    <source>
        <dbReference type="ARBA" id="ARBA00023316"/>
    </source>
</evidence>
<keyword evidence="11" id="KW-0961">Cell wall biogenesis/degradation</keyword>
<name>A0A5N6KF09_MONLA</name>
<dbReference type="GO" id="GO:0031505">
    <property type="term" value="P:fungal-type cell wall organization"/>
    <property type="evidence" value="ECO:0007669"/>
    <property type="project" value="TreeGrafter"/>
</dbReference>
<dbReference type="InterPro" id="IPR050546">
    <property type="entry name" value="Glycosyl_Hydrlase_16"/>
</dbReference>
<keyword evidence="4" id="KW-0328">Glycosyltransferase</keyword>
<dbReference type="PANTHER" id="PTHR10963:SF27">
    <property type="entry name" value="GLYCOSIDASE-RELATED"/>
    <property type="match status" value="1"/>
</dbReference>
<evidence type="ECO:0000256" key="1">
    <source>
        <dbReference type="ARBA" id="ARBA00000822"/>
    </source>
</evidence>
<comment type="catalytic activity">
    <reaction evidence="1">
        <text>Random endo-hydrolysis of N-acetyl-beta-D-glucosaminide (1-&gt;4)-beta-linkages in chitin and chitodextrins.</text>
        <dbReference type="EC" id="3.2.1.14"/>
    </reaction>
</comment>
<evidence type="ECO:0000256" key="12">
    <source>
        <dbReference type="ARBA" id="ARBA00038074"/>
    </source>
</evidence>
<reference evidence="15 16" key="1">
    <citation type="submission" date="2019-06" db="EMBL/GenBank/DDBJ databases">
        <title>Genome Sequence of the Brown Rot Fungal Pathogen Monilinia laxa.</title>
        <authorList>
            <person name="De Miccolis Angelini R.M."/>
            <person name="Landi L."/>
            <person name="Abate D."/>
            <person name="Pollastro S."/>
            <person name="Romanazzi G."/>
            <person name="Faretra F."/>
        </authorList>
    </citation>
    <scope>NUCLEOTIDE SEQUENCE [LARGE SCALE GENOMIC DNA]</scope>
    <source>
        <strain evidence="15 16">Mlax316</strain>
    </source>
</reference>
<evidence type="ECO:0000256" key="5">
    <source>
        <dbReference type="ARBA" id="ARBA00022679"/>
    </source>
</evidence>
<accession>A0A5N6KF09</accession>
<dbReference type="InterPro" id="IPR000757">
    <property type="entry name" value="Beta-glucanase-like"/>
</dbReference>
<dbReference type="Gene3D" id="2.60.120.200">
    <property type="match status" value="1"/>
</dbReference>
<evidence type="ECO:0000256" key="6">
    <source>
        <dbReference type="ARBA" id="ARBA00022729"/>
    </source>
</evidence>
<dbReference type="AlphaFoldDB" id="A0A5N6KF09"/>
<feature type="compositionally biased region" description="Low complexity" evidence="13">
    <location>
        <begin position="406"/>
        <end position="426"/>
    </location>
</feature>
<comment type="similarity">
    <text evidence="12">Belongs to the glycosyl hydrolase 16 family. CRH1 subfamily.</text>
</comment>
<dbReference type="EC" id="3.2.1.14" evidence="3"/>
<dbReference type="OrthoDB" id="4781at2759"/>
<keyword evidence="6" id="KW-0732">Signal</keyword>
<dbReference type="GO" id="GO:0005975">
    <property type="term" value="P:carbohydrate metabolic process"/>
    <property type="evidence" value="ECO:0007669"/>
    <property type="project" value="InterPro"/>
</dbReference>
<evidence type="ECO:0000313" key="15">
    <source>
        <dbReference type="EMBL" id="KAB8302360.1"/>
    </source>
</evidence>
<comment type="subcellular location">
    <subcellularLocation>
        <location evidence="2">Membrane</location>
    </subcellularLocation>
</comment>
<sequence length="457" mass="48707">MIQVSHPPLPHKYLESLSTSWHLFSISSSVFLKSGSSYRTSSSFRFVLEVLYPTFYSNQHILSHITYIIYYKMRSSVLSASAVVLLSGLASAQTFTECDPTKKECPADPAIGGRQVTDFTAGKSEYWTLAEGTTVTYDKSLGAQFIINKATDAPTISNVGFIMFGSIEVWARASPGNGIVSSFILESDDLDEIDWEWLGYNNTVVENNFFGKGNTTTYNRAEYPSVSTPIDTFHNYTIDWTSKATIWYIDGQAVRTLAYDDPLTIGGNNYPQTPMQVKMGSWVGCASKEAETNPASQGTCEWAGGSADFTKAPFTMYVKNVTIQDYGCATEYSYGDKTGSYQSIKSTGGCSKEGKPNSPSSSSSSKSSASATSGSSSTSTSGTSATGIPTGTASVTTLSTGAKATATSSASGTSTSSSSVAQVSTSDANSIKKPKHEYGMLDLGVMALGLGLGYLVM</sequence>
<evidence type="ECO:0000256" key="9">
    <source>
        <dbReference type="ARBA" id="ARBA00023180"/>
    </source>
</evidence>
<gene>
    <name evidence="15" type="ORF">EYC80_005789</name>
</gene>
<dbReference type="GO" id="GO:0016757">
    <property type="term" value="F:glycosyltransferase activity"/>
    <property type="evidence" value="ECO:0007669"/>
    <property type="project" value="UniProtKB-KW"/>
</dbReference>
<evidence type="ECO:0000256" key="7">
    <source>
        <dbReference type="ARBA" id="ARBA00022801"/>
    </source>
</evidence>
<dbReference type="PANTHER" id="PTHR10963">
    <property type="entry name" value="GLYCOSYL HYDROLASE-RELATED"/>
    <property type="match status" value="1"/>
</dbReference>
<feature type="region of interest" description="Disordered" evidence="13">
    <location>
        <begin position="345"/>
        <end position="389"/>
    </location>
</feature>
<dbReference type="EMBL" id="VIGI01000003">
    <property type="protein sequence ID" value="KAB8302360.1"/>
    <property type="molecule type" value="Genomic_DNA"/>
</dbReference>
<dbReference type="CDD" id="cd02183">
    <property type="entry name" value="GH16_fungal_CRH1_transglycosylase"/>
    <property type="match status" value="1"/>
</dbReference>
<keyword evidence="10" id="KW-0326">Glycosidase</keyword>
<dbReference type="GO" id="GO:0009277">
    <property type="term" value="C:fungal-type cell wall"/>
    <property type="evidence" value="ECO:0007669"/>
    <property type="project" value="TreeGrafter"/>
</dbReference>
<dbReference type="SUPFAM" id="SSF49899">
    <property type="entry name" value="Concanavalin A-like lectins/glucanases"/>
    <property type="match status" value="1"/>
</dbReference>
<evidence type="ECO:0000256" key="8">
    <source>
        <dbReference type="ARBA" id="ARBA00023136"/>
    </source>
</evidence>
<dbReference type="GO" id="GO:0008843">
    <property type="term" value="F:endochitinase activity"/>
    <property type="evidence" value="ECO:0007669"/>
    <property type="project" value="UniProtKB-EC"/>
</dbReference>
<evidence type="ECO:0000256" key="4">
    <source>
        <dbReference type="ARBA" id="ARBA00022676"/>
    </source>
</evidence>
<evidence type="ECO:0000313" key="16">
    <source>
        <dbReference type="Proteomes" id="UP000326757"/>
    </source>
</evidence>
<evidence type="ECO:0000256" key="2">
    <source>
        <dbReference type="ARBA" id="ARBA00004370"/>
    </source>
</evidence>
<keyword evidence="9" id="KW-0325">Glycoprotein</keyword>
<proteinExistence type="inferred from homology"/>
<evidence type="ECO:0000259" key="14">
    <source>
        <dbReference type="PROSITE" id="PS51762"/>
    </source>
</evidence>
<feature type="compositionally biased region" description="Low complexity" evidence="13">
    <location>
        <begin position="358"/>
        <end position="389"/>
    </location>
</feature>
<dbReference type="Pfam" id="PF00722">
    <property type="entry name" value="Glyco_hydro_16"/>
    <property type="match status" value="1"/>
</dbReference>
<evidence type="ECO:0000256" key="3">
    <source>
        <dbReference type="ARBA" id="ARBA00012729"/>
    </source>
</evidence>
<keyword evidence="5" id="KW-0808">Transferase</keyword>
<evidence type="ECO:0000256" key="13">
    <source>
        <dbReference type="SAM" id="MobiDB-lite"/>
    </source>
</evidence>
<keyword evidence="8" id="KW-0472">Membrane</keyword>
<evidence type="ECO:0000256" key="10">
    <source>
        <dbReference type="ARBA" id="ARBA00023295"/>
    </source>
</evidence>
<dbReference type="InterPro" id="IPR013320">
    <property type="entry name" value="ConA-like_dom_sf"/>
</dbReference>
<feature type="region of interest" description="Disordered" evidence="13">
    <location>
        <begin position="406"/>
        <end position="429"/>
    </location>
</feature>
<protein>
    <recommendedName>
        <fullName evidence="3">chitinase</fullName>
        <ecNumber evidence="3">3.2.1.14</ecNumber>
    </recommendedName>
</protein>
<keyword evidence="16" id="KW-1185">Reference proteome</keyword>
<dbReference type="GO" id="GO:0016020">
    <property type="term" value="C:membrane"/>
    <property type="evidence" value="ECO:0007669"/>
    <property type="project" value="UniProtKB-SubCell"/>
</dbReference>
<feature type="domain" description="GH16" evidence="14">
    <location>
        <begin position="89"/>
        <end position="318"/>
    </location>
</feature>
<dbReference type="PROSITE" id="PS51762">
    <property type="entry name" value="GH16_2"/>
    <property type="match status" value="1"/>
</dbReference>
<dbReference type="Proteomes" id="UP000326757">
    <property type="component" value="Unassembled WGS sequence"/>
</dbReference>
<organism evidence="15 16">
    <name type="scientific">Monilinia laxa</name>
    <name type="common">Brown rot fungus</name>
    <name type="synonym">Sclerotinia laxa</name>
    <dbReference type="NCBI Taxonomy" id="61186"/>
    <lineage>
        <taxon>Eukaryota</taxon>
        <taxon>Fungi</taxon>
        <taxon>Dikarya</taxon>
        <taxon>Ascomycota</taxon>
        <taxon>Pezizomycotina</taxon>
        <taxon>Leotiomycetes</taxon>
        <taxon>Helotiales</taxon>
        <taxon>Sclerotiniaceae</taxon>
        <taxon>Monilinia</taxon>
    </lineage>
</organism>